<evidence type="ECO:0000256" key="3">
    <source>
        <dbReference type="RuleBase" id="RU361203"/>
    </source>
</evidence>
<comment type="similarity">
    <text evidence="3">Belongs to the metallophosphoesterase superfamily. Purple acid phosphatase family.</text>
</comment>
<dbReference type="InterPro" id="IPR029052">
    <property type="entry name" value="Metallo-depent_PP-like"/>
</dbReference>
<dbReference type="Pfam" id="PF14008">
    <property type="entry name" value="Metallophos_C"/>
    <property type="match status" value="1"/>
</dbReference>
<dbReference type="PANTHER" id="PTHR45867:SF3">
    <property type="entry name" value="ACID PHOSPHATASE TYPE 7"/>
    <property type="match status" value="1"/>
</dbReference>
<evidence type="ECO:0000259" key="6">
    <source>
        <dbReference type="Pfam" id="PF16656"/>
    </source>
</evidence>
<reference evidence="7" key="1">
    <citation type="submission" date="2019-08" db="EMBL/GenBank/DDBJ databases">
        <title>The genome of the North American firefly Photinus pyralis.</title>
        <authorList>
            <consortium name="Photinus pyralis genome working group"/>
            <person name="Fallon T.R."/>
            <person name="Sander Lower S.E."/>
            <person name="Weng J.-K."/>
        </authorList>
    </citation>
    <scope>NUCLEOTIDE SEQUENCE</scope>
    <source>
        <strain evidence="7">TRF0915ILg1</strain>
        <tissue evidence="7">Whole body</tissue>
    </source>
</reference>
<dbReference type="Proteomes" id="UP000801492">
    <property type="component" value="Unassembled WGS sequence"/>
</dbReference>
<evidence type="ECO:0000256" key="1">
    <source>
        <dbReference type="ARBA" id="ARBA00022729"/>
    </source>
</evidence>
<sequence>MNDTKDSLVEYGIGGLILQEKGSSEIFIDGGKAKHFQFIHKVKLSNLQPNSKYVYHCGSIMGWSSEFWFNTAPDINAPWQPSLAIFGDMGNENAQSLARLQEETQRGMYDAILHVGDFAYDMHSKNAEVGDAFMRQIETIAAYIPYMTCPGNHEERYNFSNYKNRFNMPGGDHSMMYSFNMGPLHIISISTEVYYFINYGIKPLVYQYEWLEADLKQANEPKNRENQPWIIVMGHRPMYCSNSNPADCTHNETITRVGLPFFHIFGLEKLLYNYGVDLEIWAHEHSYERLWPIYDYKVYNGSYEEPYVNPGAPIHIVTGSAGCKEDHTYFNNTRPYWSALRNSDYGYTRMKAYNKTHLYLEQVSDDKGGAVIDSFWIVKDRHGSYRP</sequence>
<feature type="domain" description="Purple acid phosphatase C-terminal" evidence="5">
    <location>
        <begin position="312"/>
        <end position="374"/>
    </location>
</feature>
<keyword evidence="1" id="KW-0732">Signal</keyword>
<dbReference type="Gene3D" id="2.60.40.380">
    <property type="entry name" value="Purple acid phosphatase-like, N-terminal"/>
    <property type="match status" value="1"/>
</dbReference>
<evidence type="ECO:0000256" key="2">
    <source>
        <dbReference type="ARBA" id="ARBA00023180"/>
    </source>
</evidence>
<accession>A0A8K0CC24</accession>
<dbReference type="Pfam" id="PF16656">
    <property type="entry name" value="Pur_ac_phosph_N"/>
    <property type="match status" value="1"/>
</dbReference>
<comment type="catalytic activity">
    <reaction evidence="3">
        <text>a phosphate monoester + H2O = an alcohol + phosphate</text>
        <dbReference type="Rhea" id="RHEA:15017"/>
        <dbReference type="ChEBI" id="CHEBI:15377"/>
        <dbReference type="ChEBI" id="CHEBI:30879"/>
        <dbReference type="ChEBI" id="CHEBI:43474"/>
        <dbReference type="ChEBI" id="CHEBI:67140"/>
        <dbReference type="EC" id="3.1.3.2"/>
    </reaction>
</comment>
<evidence type="ECO:0000313" key="7">
    <source>
        <dbReference type="EMBL" id="KAF2883369.1"/>
    </source>
</evidence>
<dbReference type="CDD" id="cd00839">
    <property type="entry name" value="MPP_PAPs"/>
    <property type="match status" value="1"/>
</dbReference>
<dbReference type="SUPFAM" id="SSF56300">
    <property type="entry name" value="Metallo-dependent phosphatases"/>
    <property type="match status" value="1"/>
</dbReference>
<comment type="caution">
    <text evidence="7">The sequence shown here is derived from an EMBL/GenBank/DDBJ whole genome shotgun (WGS) entry which is preliminary data.</text>
</comment>
<dbReference type="GO" id="GO:0003993">
    <property type="term" value="F:acid phosphatase activity"/>
    <property type="evidence" value="ECO:0007669"/>
    <property type="project" value="UniProtKB-EC"/>
</dbReference>
<proteinExistence type="inferred from homology"/>
<dbReference type="SUPFAM" id="SSF49363">
    <property type="entry name" value="Purple acid phosphatase, N-terminal domain"/>
    <property type="match status" value="1"/>
</dbReference>
<feature type="domain" description="Calcineurin-like phosphoesterase" evidence="4">
    <location>
        <begin position="83"/>
        <end position="287"/>
    </location>
</feature>
<dbReference type="InterPro" id="IPR015914">
    <property type="entry name" value="PAPs_N"/>
</dbReference>
<feature type="domain" description="Purple acid phosphatase N-terminal" evidence="6">
    <location>
        <begin position="4"/>
        <end position="71"/>
    </location>
</feature>
<dbReference type="EC" id="3.1.3.2" evidence="3"/>
<dbReference type="GO" id="GO:0046872">
    <property type="term" value="F:metal ion binding"/>
    <property type="evidence" value="ECO:0007669"/>
    <property type="project" value="InterPro"/>
</dbReference>
<dbReference type="Gene3D" id="3.60.21.10">
    <property type="match status" value="1"/>
</dbReference>
<dbReference type="InterPro" id="IPR008963">
    <property type="entry name" value="Purple_acid_Pase-like_N"/>
</dbReference>
<dbReference type="EMBL" id="VTPC01090434">
    <property type="protein sequence ID" value="KAF2883369.1"/>
    <property type="molecule type" value="Genomic_DNA"/>
</dbReference>
<organism evidence="7 8">
    <name type="scientific">Ignelater luminosus</name>
    <name type="common">Cucubano</name>
    <name type="synonym">Pyrophorus luminosus</name>
    <dbReference type="NCBI Taxonomy" id="2038154"/>
    <lineage>
        <taxon>Eukaryota</taxon>
        <taxon>Metazoa</taxon>
        <taxon>Ecdysozoa</taxon>
        <taxon>Arthropoda</taxon>
        <taxon>Hexapoda</taxon>
        <taxon>Insecta</taxon>
        <taxon>Pterygota</taxon>
        <taxon>Neoptera</taxon>
        <taxon>Endopterygota</taxon>
        <taxon>Coleoptera</taxon>
        <taxon>Polyphaga</taxon>
        <taxon>Elateriformia</taxon>
        <taxon>Elateroidea</taxon>
        <taxon>Elateridae</taxon>
        <taxon>Agrypninae</taxon>
        <taxon>Pyrophorini</taxon>
        <taxon>Ignelater</taxon>
    </lineage>
</organism>
<protein>
    <recommendedName>
        <fullName evidence="3">Purple acid phosphatase</fullName>
        <ecNumber evidence="3">3.1.3.2</ecNumber>
    </recommendedName>
</protein>
<dbReference type="InterPro" id="IPR025733">
    <property type="entry name" value="PAPs_C"/>
</dbReference>
<keyword evidence="3" id="KW-0378">Hydrolase</keyword>
<keyword evidence="8" id="KW-1185">Reference proteome</keyword>
<keyword evidence="2" id="KW-0325">Glycoprotein</keyword>
<gene>
    <name evidence="7" type="ORF">ILUMI_22814</name>
</gene>
<dbReference type="InterPro" id="IPR004843">
    <property type="entry name" value="Calcineurin-like_PHP"/>
</dbReference>
<evidence type="ECO:0000313" key="8">
    <source>
        <dbReference type="Proteomes" id="UP000801492"/>
    </source>
</evidence>
<evidence type="ECO:0000259" key="4">
    <source>
        <dbReference type="Pfam" id="PF00149"/>
    </source>
</evidence>
<dbReference type="AlphaFoldDB" id="A0A8K0CC24"/>
<dbReference type="InterPro" id="IPR041792">
    <property type="entry name" value="MPP_PAP"/>
</dbReference>
<dbReference type="Pfam" id="PF00149">
    <property type="entry name" value="Metallophos"/>
    <property type="match status" value="1"/>
</dbReference>
<name>A0A8K0CC24_IGNLU</name>
<dbReference type="PANTHER" id="PTHR45867">
    <property type="entry name" value="PURPLE ACID PHOSPHATASE"/>
    <property type="match status" value="1"/>
</dbReference>
<dbReference type="OrthoDB" id="45007at2759"/>
<evidence type="ECO:0000259" key="5">
    <source>
        <dbReference type="Pfam" id="PF14008"/>
    </source>
</evidence>